<dbReference type="Proteomes" id="UP000479710">
    <property type="component" value="Unassembled WGS sequence"/>
</dbReference>
<organism evidence="1 2">
    <name type="scientific">Oryza meyeriana var. granulata</name>
    <dbReference type="NCBI Taxonomy" id="110450"/>
    <lineage>
        <taxon>Eukaryota</taxon>
        <taxon>Viridiplantae</taxon>
        <taxon>Streptophyta</taxon>
        <taxon>Embryophyta</taxon>
        <taxon>Tracheophyta</taxon>
        <taxon>Spermatophyta</taxon>
        <taxon>Magnoliopsida</taxon>
        <taxon>Liliopsida</taxon>
        <taxon>Poales</taxon>
        <taxon>Poaceae</taxon>
        <taxon>BOP clade</taxon>
        <taxon>Oryzoideae</taxon>
        <taxon>Oryzeae</taxon>
        <taxon>Oryzinae</taxon>
        <taxon>Oryza</taxon>
        <taxon>Oryza meyeriana</taxon>
    </lineage>
</organism>
<protein>
    <submittedName>
        <fullName evidence="1">Uncharacterized protein</fullName>
    </submittedName>
</protein>
<proteinExistence type="predicted"/>
<evidence type="ECO:0000313" key="2">
    <source>
        <dbReference type="Proteomes" id="UP000479710"/>
    </source>
</evidence>
<sequence>MNPWQQGTGAWMQRLAHSPEHLQDQRTWHPTTGSRRLALLGMPRLSAAAEPQTAQVLSHVGEEHPRNWL</sequence>
<dbReference type="AlphaFoldDB" id="A0A6G1F7B6"/>
<dbReference type="EMBL" id="SPHZ02000001">
    <property type="protein sequence ID" value="KAF0932702.1"/>
    <property type="molecule type" value="Genomic_DNA"/>
</dbReference>
<reference evidence="1 2" key="1">
    <citation type="submission" date="2019-11" db="EMBL/GenBank/DDBJ databases">
        <title>Whole genome sequence of Oryza granulata.</title>
        <authorList>
            <person name="Li W."/>
        </authorList>
    </citation>
    <scope>NUCLEOTIDE SEQUENCE [LARGE SCALE GENOMIC DNA]</scope>
    <source>
        <strain evidence="2">cv. Menghai</strain>
        <tissue evidence="1">Leaf</tissue>
    </source>
</reference>
<name>A0A6G1F7B6_9ORYZ</name>
<comment type="caution">
    <text evidence="1">The sequence shown here is derived from an EMBL/GenBank/DDBJ whole genome shotgun (WGS) entry which is preliminary data.</text>
</comment>
<gene>
    <name evidence="1" type="ORF">E2562_011997</name>
</gene>
<evidence type="ECO:0000313" key="1">
    <source>
        <dbReference type="EMBL" id="KAF0932702.1"/>
    </source>
</evidence>
<accession>A0A6G1F7B6</accession>
<keyword evidence="2" id="KW-1185">Reference proteome</keyword>